<sequence length="326" mass="35968">MKLFHCLLLLLFHVNFVSTLSTAIDNGSETLVSTFLTTLPKIAETKQVNDKLEFLTDGVVSLDVDAVFYLNVYDAKIDNNDDGTAIDNGSDTVISTFLTTLPKIAETKQINDKLEFLTDGVVSLDVDAVFYLDVYDEKIDNNDEGIFFCFKAKRESMSADIKKCPKNYCDVHVRYSKSNEKMSSVFVLMGNVPSAFTTHVKIEIRESLMAVNDGKEVSKDCTCDLDSGYLPVELMNKKHRKVYLTNTKLHGAENATDKPSMDQATLSGIIAGAIIGGVVVIGGIGTALYFCLRKKKEPVKLAKKASNEKTVVLSKEQLAETKEANE</sequence>
<dbReference type="WBParaSite" id="JU765_v2.g11896.t1">
    <property type="protein sequence ID" value="JU765_v2.g11896.t1"/>
    <property type="gene ID" value="JU765_v2.g11896"/>
</dbReference>
<reference evidence="2" key="1">
    <citation type="submission" date="2022-11" db="UniProtKB">
        <authorList>
            <consortium name="WormBaseParasite"/>
        </authorList>
    </citation>
    <scope>IDENTIFICATION</scope>
</reference>
<proteinExistence type="predicted"/>
<evidence type="ECO:0000313" key="1">
    <source>
        <dbReference type="Proteomes" id="UP000887576"/>
    </source>
</evidence>
<accession>A0AC34Q100</accession>
<evidence type="ECO:0000313" key="2">
    <source>
        <dbReference type="WBParaSite" id="JU765_v2.g11896.t1"/>
    </source>
</evidence>
<protein>
    <submittedName>
        <fullName evidence="2">Uncharacterized protein</fullName>
    </submittedName>
</protein>
<name>A0AC34Q100_9BILA</name>
<organism evidence="1 2">
    <name type="scientific">Panagrolaimus sp. JU765</name>
    <dbReference type="NCBI Taxonomy" id="591449"/>
    <lineage>
        <taxon>Eukaryota</taxon>
        <taxon>Metazoa</taxon>
        <taxon>Ecdysozoa</taxon>
        <taxon>Nematoda</taxon>
        <taxon>Chromadorea</taxon>
        <taxon>Rhabditida</taxon>
        <taxon>Tylenchina</taxon>
        <taxon>Panagrolaimomorpha</taxon>
        <taxon>Panagrolaimoidea</taxon>
        <taxon>Panagrolaimidae</taxon>
        <taxon>Panagrolaimus</taxon>
    </lineage>
</organism>
<dbReference type="Proteomes" id="UP000887576">
    <property type="component" value="Unplaced"/>
</dbReference>